<reference evidence="1 2" key="1">
    <citation type="submission" date="2024-08" db="EMBL/GenBank/DDBJ databases">
        <title>Whole-genome sequencing of halo(alkali)philic microorganisms from hypersaline lakes.</title>
        <authorList>
            <person name="Sorokin D.Y."/>
            <person name="Merkel A.Y."/>
            <person name="Messina E."/>
            <person name="Yakimov M."/>
        </authorList>
    </citation>
    <scope>NUCLEOTIDE SEQUENCE [LARGE SCALE GENOMIC DNA]</scope>
    <source>
        <strain evidence="1 2">Cl-TMA</strain>
    </source>
</reference>
<evidence type="ECO:0000313" key="2">
    <source>
        <dbReference type="Proteomes" id="UP001575181"/>
    </source>
</evidence>
<proteinExistence type="predicted"/>
<dbReference type="RefSeq" id="WP_373654705.1">
    <property type="nucleotide sequence ID" value="NZ_JBGUAW010000002.1"/>
</dbReference>
<evidence type="ECO:0000313" key="1">
    <source>
        <dbReference type="EMBL" id="MFA9459924.1"/>
    </source>
</evidence>
<accession>A0ABV4TTH0</accession>
<protein>
    <submittedName>
        <fullName evidence="1">Uncharacterized protein</fullName>
    </submittedName>
</protein>
<organism evidence="1 2">
    <name type="scientific">Thiohalorhabdus methylotrophus</name>
    <dbReference type="NCBI Taxonomy" id="3242694"/>
    <lineage>
        <taxon>Bacteria</taxon>
        <taxon>Pseudomonadati</taxon>
        <taxon>Pseudomonadota</taxon>
        <taxon>Gammaproteobacteria</taxon>
        <taxon>Thiohalorhabdales</taxon>
        <taxon>Thiohalorhabdaceae</taxon>
        <taxon>Thiohalorhabdus</taxon>
    </lineage>
</organism>
<dbReference type="Proteomes" id="UP001575181">
    <property type="component" value="Unassembled WGS sequence"/>
</dbReference>
<comment type="caution">
    <text evidence="1">The sequence shown here is derived from an EMBL/GenBank/DDBJ whole genome shotgun (WGS) entry which is preliminary data.</text>
</comment>
<dbReference type="EMBL" id="JBGUAW010000002">
    <property type="protein sequence ID" value="MFA9459924.1"/>
    <property type="molecule type" value="Genomic_DNA"/>
</dbReference>
<sequence>MEPLDLTAAALPFLEAMPGNLREQGLDQDALVQEWLLAGLRAATRFRLPDGGLQLADPERPVLARGLLPEHQMREAPLAAEFRQYDPSGPALGDVEPRLRNRITLGVRLAGDQAVRPYLLAPDLEEAESRAGTLIWPIQEVEEGRAWAFQPWGLFLPDSPEIREFPLSEAPLRKRRFLQEVRGWEEEDPVQKIEAYPAYLREMVGRTMAGKGLEEADVLDSVYGDTQGDLAVLLDLCAALGCGNVAPVPRQSRATYYELQGRARETEAPVPVAGGKVEWPQGAPIWIPPQPSH</sequence>
<name>A0ABV4TTH0_9GAMM</name>
<gene>
    <name evidence="1" type="ORF">ACERLL_03700</name>
</gene>
<keyword evidence="2" id="KW-1185">Reference proteome</keyword>